<accession>A0A2T0XEG6</accession>
<name>A0A2T0XEG6_9BACT</name>
<feature type="domain" description="Endonuclease/exonuclease/phosphatase" evidence="2">
    <location>
        <begin position="55"/>
        <end position="133"/>
    </location>
</feature>
<keyword evidence="1" id="KW-0732">Signal</keyword>
<comment type="caution">
    <text evidence="3">The sequence shown here is derived from an EMBL/GenBank/DDBJ whole genome shotgun (WGS) entry which is preliminary data.</text>
</comment>
<dbReference type="GO" id="GO:0016020">
    <property type="term" value="C:membrane"/>
    <property type="evidence" value="ECO:0007669"/>
    <property type="project" value="GOC"/>
</dbReference>
<keyword evidence="4" id="KW-1185">Reference proteome</keyword>
<reference evidence="3 4" key="1">
    <citation type="submission" date="2018-07" db="EMBL/GenBank/DDBJ databases">
        <title>Freshwater and sediment microbial communities from various areas in North America, analyzing microbe dynamics in response to fracking.</title>
        <authorList>
            <person name="Lamendella R."/>
        </authorList>
    </citation>
    <scope>NUCLEOTIDE SEQUENCE [LARGE SCALE GENOMIC DNA]</scope>
    <source>
        <strain evidence="3 4">160A</strain>
    </source>
</reference>
<dbReference type="InterPro" id="IPR036691">
    <property type="entry name" value="Endo/exonu/phosph_ase_sf"/>
</dbReference>
<dbReference type="AlphaFoldDB" id="A0A2T0XEG6"/>
<dbReference type="InterPro" id="IPR051916">
    <property type="entry name" value="GPI-anchor_lipid_remodeler"/>
</dbReference>
<dbReference type="GO" id="GO:0006506">
    <property type="term" value="P:GPI anchor biosynthetic process"/>
    <property type="evidence" value="ECO:0007669"/>
    <property type="project" value="TreeGrafter"/>
</dbReference>
<feature type="chain" id="PRO_5030056622" description="Endonuclease/exonuclease/phosphatase domain-containing protein" evidence="1">
    <location>
        <begin position="24"/>
        <end position="167"/>
    </location>
</feature>
<dbReference type="OrthoDB" id="596345at2"/>
<evidence type="ECO:0000256" key="1">
    <source>
        <dbReference type="SAM" id="SignalP"/>
    </source>
</evidence>
<dbReference type="GO" id="GO:0003824">
    <property type="term" value="F:catalytic activity"/>
    <property type="evidence" value="ECO:0007669"/>
    <property type="project" value="InterPro"/>
</dbReference>
<dbReference type="SUPFAM" id="SSF56219">
    <property type="entry name" value="DNase I-like"/>
    <property type="match status" value="1"/>
</dbReference>
<evidence type="ECO:0000313" key="4">
    <source>
        <dbReference type="Proteomes" id="UP000252733"/>
    </source>
</evidence>
<sequence>MRINYLFISVLLLLIFSSGFGIATSDSSVHEILKTRKEEKDHASGKDSGAVRILAYNVHHCSGMDEEINYERIARVISELDADFVCLQELDSVTQRSVGVNQIEELANITEMHASFGGAINFQGGAYGVGILSGEEALQTANYPLPGNEARTFLVAEFSSFVVIPDL</sequence>
<evidence type="ECO:0000259" key="2">
    <source>
        <dbReference type="Pfam" id="PF03372"/>
    </source>
</evidence>
<protein>
    <recommendedName>
        <fullName evidence="2">Endonuclease/exonuclease/phosphatase domain-containing protein</fullName>
    </recommendedName>
</protein>
<dbReference type="Gene3D" id="3.60.10.10">
    <property type="entry name" value="Endonuclease/exonuclease/phosphatase"/>
    <property type="match status" value="1"/>
</dbReference>
<dbReference type="PANTHER" id="PTHR14859">
    <property type="entry name" value="CALCOFLUOR WHITE HYPERSENSITIVE PROTEIN PRECURSOR"/>
    <property type="match status" value="1"/>
</dbReference>
<dbReference type="InterPro" id="IPR005135">
    <property type="entry name" value="Endo/exonuclease/phosphatase"/>
</dbReference>
<dbReference type="Proteomes" id="UP000252733">
    <property type="component" value="Unassembled WGS sequence"/>
</dbReference>
<dbReference type="RefSeq" id="WP_106153694.1">
    <property type="nucleotide sequence ID" value="NZ_PVTS01000012.1"/>
</dbReference>
<proteinExistence type="predicted"/>
<dbReference type="PANTHER" id="PTHR14859:SF15">
    <property type="entry name" value="ENDONUCLEASE_EXONUCLEASE_PHOSPHATASE DOMAIN-CONTAINING PROTEIN"/>
    <property type="match status" value="1"/>
</dbReference>
<feature type="signal peptide" evidence="1">
    <location>
        <begin position="1"/>
        <end position="23"/>
    </location>
</feature>
<dbReference type="EMBL" id="QPIZ01000007">
    <property type="protein sequence ID" value="RCW36830.1"/>
    <property type="molecule type" value="Genomic_DNA"/>
</dbReference>
<organism evidence="3 4">
    <name type="scientific">Marinilabilia salmonicolor</name>
    <dbReference type="NCBI Taxonomy" id="989"/>
    <lineage>
        <taxon>Bacteria</taxon>
        <taxon>Pseudomonadati</taxon>
        <taxon>Bacteroidota</taxon>
        <taxon>Bacteroidia</taxon>
        <taxon>Marinilabiliales</taxon>
        <taxon>Marinilabiliaceae</taxon>
        <taxon>Marinilabilia</taxon>
    </lineage>
</organism>
<dbReference type="Pfam" id="PF03372">
    <property type="entry name" value="Exo_endo_phos"/>
    <property type="match status" value="1"/>
</dbReference>
<gene>
    <name evidence="3" type="ORF">DFO77_107121</name>
</gene>
<evidence type="ECO:0000313" key="3">
    <source>
        <dbReference type="EMBL" id="RCW36830.1"/>
    </source>
</evidence>